<dbReference type="Pfam" id="PF01850">
    <property type="entry name" value="PIN"/>
    <property type="match status" value="1"/>
</dbReference>
<dbReference type="InterPro" id="IPR002716">
    <property type="entry name" value="PIN_dom"/>
</dbReference>
<evidence type="ECO:0000313" key="3">
    <source>
        <dbReference type="Proteomes" id="UP000199771"/>
    </source>
</evidence>
<dbReference type="PANTHER" id="PTHR36173">
    <property type="entry name" value="RIBONUCLEASE VAPC16-RELATED"/>
    <property type="match status" value="1"/>
</dbReference>
<dbReference type="EMBL" id="FOOC01000005">
    <property type="protein sequence ID" value="SFF47623.1"/>
    <property type="molecule type" value="Genomic_DNA"/>
</dbReference>
<dbReference type="InterPro" id="IPR041705">
    <property type="entry name" value="PIN_Sll0205"/>
</dbReference>
<dbReference type="AlphaFoldDB" id="A0A1I2J178"/>
<dbReference type="OrthoDB" id="9798990at2"/>
<dbReference type="CDD" id="cd09872">
    <property type="entry name" value="PIN_Sll0205-like"/>
    <property type="match status" value="1"/>
</dbReference>
<dbReference type="InterPro" id="IPR029060">
    <property type="entry name" value="PIN-like_dom_sf"/>
</dbReference>
<keyword evidence="3" id="KW-1185">Reference proteome</keyword>
<dbReference type="InterPro" id="IPR052919">
    <property type="entry name" value="TA_system_RNase"/>
</dbReference>
<feature type="domain" description="PIN" evidence="1">
    <location>
        <begin position="2"/>
        <end position="124"/>
    </location>
</feature>
<protein>
    <submittedName>
        <fullName evidence="2">PIN domain nuclease, a component of toxin-antitoxin system (PIN domain)</fullName>
    </submittedName>
</protein>
<dbReference type="STRING" id="1076937.SAMN04488120_10565"/>
<gene>
    <name evidence="2" type="ORF">SAMN04488120_10565</name>
</gene>
<name>A0A1I2J178_9GAMM</name>
<dbReference type="Proteomes" id="UP000199771">
    <property type="component" value="Unassembled WGS sequence"/>
</dbReference>
<dbReference type="Gene3D" id="3.40.50.1010">
    <property type="entry name" value="5'-nuclease"/>
    <property type="match status" value="1"/>
</dbReference>
<proteinExistence type="predicted"/>
<sequence>MYLLDTCTLLWWLAEPDRLPPKVRDTISDPAIAIVVSVVTLWEVLVKVRLGKIRIRTEGDEPYAFLVKTLDASGFERRPLLEQDLRHLTHLPVLHRDPFDRMLICQAIEGALTLVTPDPTIQRYPIRTLWV</sequence>
<organism evidence="2 3">
    <name type="scientific">Fontimonas thermophila</name>
    <dbReference type="NCBI Taxonomy" id="1076937"/>
    <lineage>
        <taxon>Bacteria</taxon>
        <taxon>Pseudomonadati</taxon>
        <taxon>Pseudomonadota</taxon>
        <taxon>Gammaproteobacteria</taxon>
        <taxon>Nevskiales</taxon>
        <taxon>Nevskiaceae</taxon>
        <taxon>Fontimonas</taxon>
    </lineage>
</organism>
<reference evidence="2 3" key="1">
    <citation type="submission" date="2016-10" db="EMBL/GenBank/DDBJ databases">
        <authorList>
            <person name="de Groot N.N."/>
        </authorList>
    </citation>
    <scope>NUCLEOTIDE SEQUENCE [LARGE SCALE GENOMIC DNA]</scope>
    <source>
        <strain evidence="2 3">DSM 23609</strain>
    </source>
</reference>
<dbReference type="RefSeq" id="WP_091533124.1">
    <property type="nucleotide sequence ID" value="NZ_FOOC01000005.1"/>
</dbReference>
<dbReference type="SUPFAM" id="SSF88723">
    <property type="entry name" value="PIN domain-like"/>
    <property type="match status" value="1"/>
</dbReference>
<accession>A0A1I2J178</accession>
<evidence type="ECO:0000313" key="2">
    <source>
        <dbReference type="EMBL" id="SFF47623.1"/>
    </source>
</evidence>
<evidence type="ECO:0000259" key="1">
    <source>
        <dbReference type="Pfam" id="PF01850"/>
    </source>
</evidence>
<dbReference type="PANTHER" id="PTHR36173:SF2">
    <property type="entry name" value="RIBONUCLEASE VAPC16"/>
    <property type="match status" value="1"/>
</dbReference>